<dbReference type="GO" id="GO:0005654">
    <property type="term" value="C:nucleoplasm"/>
    <property type="evidence" value="ECO:0007669"/>
    <property type="project" value="TreeGrafter"/>
</dbReference>
<dbReference type="SUPFAM" id="SSF47216">
    <property type="entry name" value="Proteasome activator"/>
    <property type="match status" value="1"/>
</dbReference>
<reference evidence="11" key="2">
    <citation type="submission" date="2025-08" db="UniProtKB">
        <authorList>
            <consortium name="Ensembl"/>
        </authorList>
    </citation>
    <scope>IDENTIFICATION</scope>
    <source>
        <strain evidence="11">Isolate ISIS603380</strain>
    </source>
</reference>
<protein>
    <recommendedName>
        <fullName evidence="7">Proteasome activator complex subunit 2</fullName>
    </recommendedName>
    <alternativeName>
        <fullName evidence="8">Proteasome activator 28 subunit beta</fullName>
    </alternativeName>
</protein>
<dbReference type="Gene3D" id="1.20.5.120">
    <property type="entry name" value="Proteasome activator pa28, N-terminal domain"/>
    <property type="match status" value="1"/>
</dbReference>
<dbReference type="GO" id="GO:0061136">
    <property type="term" value="P:regulation of proteasomal protein catabolic process"/>
    <property type="evidence" value="ECO:0007669"/>
    <property type="project" value="TreeGrafter"/>
</dbReference>
<sequence>IAKPCAVCLSGRPAEMHVFRQNLLYLGENFQCKFLPQKITYQNQFLKEDSFNVADLTSLQVPLDSLISQSLPKDDKIETDKLEKKEGPKSGFLPGNEKVLALLALVKPEVWTLKEKCSLMMTWIQHLIPKIEDGNDFGVAIQKKVLVNAVKTKVEGFQTIISKSYSEHRDAVATISKEAHVIDYQASVQEQDGEAYGELRDMVLDLRTFYPELYHLEKIVNPKGEEKGIHDLY</sequence>
<dbReference type="Pfam" id="PF02252">
    <property type="entry name" value="PA28_C"/>
    <property type="match status" value="1"/>
</dbReference>
<comment type="function">
    <text evidence="5">Implicated in immunoproteasome assembly and required for efficient antigen processing. The PA28 activator complex enhances the generation of class I binding peptides by altering the cleavage pattern of the proteasome.</text>
</comment>
<dbReference type="GO" id="GO:0061133">
    <property type="term" value="F:endopeptidase activator activity"/>
    <property type="evidence" value="ECO:0007669"/>
    <property type="project" value="TreeGrafter"/>
</dbReference>
<dbReference type="InterPro" id="IPR036996">
    <property type="entry name" value="PA28_N_sf"/>
</dbReference>
<dbReference type="Gene3D" id="1.20.120.180">
    <property type="entry name" value="Proteasome activator pa28, C-terminal domain"/>
    <property type="match status" value="1"/>
</dbReference>
<evidence type="ECO:0000313" key="12">
    <source>
        <dbReference type="Proteomes" id="UP000007646"/>
    </source>
</evidence>
<evidence type="ECO:0000256" key="4">
    <source>
        <dbReference type="ARBA" id="ARBA00022990"/>
    </source>
</evidence>
<dbReference type="InterPro" id="IPR003186">
    <property type="entry name" value="PA28_C"/>
</dbReference>
<evidence type="ECO:0000256" key="6">
    <source>
        <dbReference type="ARBA" id="ARBA00038631"/>
    </source>
</evidence>
<accession>G3TTE2</accession>
<evidence type="ECO:0000256" key="5">
    <source>
        <dbReference type="ARBA" id="ARBA00037467"/>
    </source>
</evidence>
<feature type="domain" description="Proteasome activator PA28 N-terminal" evidence="9">
    <location>
        <begin position="15"/>
        <end position="64"/>
    </location>
</feature>
<dbReference type="Pfam" id="PF02251">
    <property type="entry name" value="PA28_N"/>
    <property type="match status" value="1"/>
</dbReference>
<dbReference type="InterPro" id="IPR036997">
    <property type="entry name" value="PA28_C_sf"/>
</dbReference>
<keyword evidence="12" id="KW-1185">Reference proteome</keyword>
<evidence type="ECO:0000259" key="9">
    <source>
        <dbReference type="Pfam" id="PF02251"/>
    </source>
</evidence>
<dbReference type="PANTHER" id="PTHR10660:SF6">
    <property type="entry name" value="PROTEASOME ACTIVATOR COMPLEX SUBUNIT 2"/>
    <property type="match status" value="1"/>
</dbReference>
<evidence type="ECO:0000256" key="1">
    <source>
        <dbReference type="ARBA" id="ARBA00005883"/>
    </source>
</evidence>
<dbReference type="InParanoid" id="G3TTE2"/>
<evidence type="ECO:0000256" key="7">
    <source>
        <dbReference type="ARBA" id="ARBA00039312"/>
    </source>
</evidence>
<dbReference type="FunFam" id="1.20.120.180:FF:000002">
    <property type="entry name" value="Proteasome activator complex subunit 1"/>
    <property type="match status" value="1"/>
</dbReference>
<evidence type="ECO:0000256" key="8">
    <source>
        <dbReference type="ARBA" id="ARBA00041908"/>
    </source>
</evidence>
<keyword evidence="3" id="KW-0647">Proteasome</keyword>
<dbReference type="GO" id="GO:0008537">
    <property type="term" value="C:proteasome activator complex"/>
    <property type="evidence" value="ECO:0007669"/>
    <property type="project" value="InterPro"/>
</dbReference>
<proteinExistence type="inferred from homology"/>
<dbReference type="HOGENOM" id="CLU_062515_0_1_1"/>
<dbReference type="Ensembl" id="ENSLAFT00000028129.1">
    <property type="protein sequence ID" value="ENSLAFP00000018850.1"/>
    <property type="gene ID" value="ENSLAFG00000028549.1"/>
</dbReference>
<evidence type="ECO:0000313" key="11">
    <source>
        <dbReference type="Ensembl" id="ENSLAFP00000018850.1"/>
    </source>
</evidence>
<feature type="domain" description="Proteasome activator PA28 C-terminal" evidence="10">
    <location>
        <begin position="93"/>
        <end position="227"/>
    </location>
</feature>
<reference evidence="11 12" key="1">
    <citation type="submission" date="2009-06" db="EMBL/GenBank/DDBJ databases">
        <title>The Genome Sequence of Loxodonta africana (African elephant).</title>
        <authorList>
            <person name="Di Palma F."/>
            <person name="Heiman D."/>
            <person name="Young S."/>
            <person name="Johnson J."/>
            <person name="Lander E.S."/>
            <person name="Lindblad-Toh K."/>
        </authorList>
    </citation>
    <scope>NUCLEOTIDE SEQUENCE [LARGE SCALE GENOMIC DNA]</scope>
    <source>
        <strain evidence="11 12">Isolate ISIS603380</strain>
    </source>
</reference>
<dbReference type="GeneTree" id="ENSGT00950000183098"/>
<dbReference type="PANTHER" id="PTHR10660">
    <property type="entry name" value="PROTEASOME REGULATOR PA28"/>
    <property type="match status" value="1"/>
</dbReference>
<evidence type="ECO:0000259" key="10">
    <source>
        <dbReference type="Pfam" id="PF02252"/>
    </source>
</evidence>
<comment type="subunit">
    <text evidence="6">Heterodimer of PSME1 and PSME2, which forms a hexameric ring.</text>
</comment>
<dbReference type="Proteomes" id="UP000007646">
    <property type="component" value="Unassembled WGS sequence"/>
</dbReference>
<dbReference type="InterPro" id="IPR036252">
    <property type="entry name" value="Proteasome_activ_sf"/>
</dbReference>
<comment type="similarity">
    <text evidence="1">Belongs to the PA28 family.</text>
</comment>
<dbReference type="InterPro" id="IPR003185">
    <property type="entry name" value="Proteasome_activ_PA28_N"/>
</dbReference>
<dbReference type="AlphaFoldDB" id="G3TTE2"/>
<dbReference type="GO" id="GO:0005737">
    <property type="term" value="C:cytoplasm"/>
    <property type="evidence" value="ECO:0007669"/>
    <property type="project" value="TreeGrafter"/>
</dbReference>
<dbReference type="eggNOG" id="KOG4470">
    <property type="taxonomic scope" value="Eukaryota"/>
</dbReference>
<organism evidence="11 12">
    <name type="scientific">Loxodonta africana</name>
    <name type="common">African elephant</name>
    <dbReference type="NCBI Taxonomy" id="9785"/>
    <lineage>
        <taxon>Eukaryota</taxon>
        <taxon>Metazoa</taxon>
        <taxon>Chordata</taxon>
        <taxon>Craniata</taxon>
        <taxon>Vertebrata</taxon>
        <taxon>Euteleostomi</taxon>
        <taxon>Mammalia</taxon>
        <taxon>Eutheria</taxon>
        <taxon>Afrotheria</taxon>
        <taxon>Proboscidea</taxon>
        <taxon>Elephantidae</taxon>
        <taxon>Loxodonta</taxon>
    </lineage>
</organism>
<evidence type="ECO:0000256" key="3">
    <source>
        <dbReference type="ARBA" id="ARBA00022942"/>
    </source>
</evidence>
<dbReference type="GO" id="GO:2000045">
    <property type="term" value="P:regulation of G1/S transition of mitotic cell cycle"/>
    <property type="evidence" value="ECO:0007669"/>
    <property type="project" value="TreeGrafter"/>
</dbReference>
<dbReference type="InterPro" id="IPR009077">
    <property type="entry name" value="Proteasome_activ_PA28"/>
</dbReference>
<evidence type="ECO:0000256" key="2">
    <source>
        <dbReference type="ARBA" id="ARBA00022553"/>
    </source>
</evidence>
<dbReference type="STRING" id="9785.ENSLAFP00000018850"/>
<reference evidence="11" key="3">
    <citation type="submission" date="2025-09" db="UniProtKB">
        <authorList>
            <consortium name="Ensembl"/>
        </authorList>
    </citation>
    <scope>IDENTIFICATION</scope>
    <source>
        <strain evidence="11">Isolate ISIS603380</strain>
    </source>
</reference>
<keyword evidence="4" id="KW-0007">Acetylation</keyword>
<name>G3TTE2_LOXAF</name>
<keyword evidence="2" id="KW-0597">Phosphoprotein</keyword>